<dbReference type="PANTHER" id="PTHR35090:SF1">
    <property type="entry name" value="SLR0144 PROTEIN"/>
    <property type="match status" value="1"/>
</dbReference>
<dbReference type="Gene3D" id="3.30.1380.20">
    <property type="entry name" value="Trafficking protein particle complex subunit 3"/>
    <property type="match status" value="1"/>
</dbReference>
<dbReference type="SUPFAM" id="SSF111126">
    <property type="entry name" value="Ligand-binding domain in the NO signalling and Golgi transport"/>
    <property type="match status" value="1"/>
</dbReference>
<evidence type="ECO:0000313" key="2">
    <source>
        <dbReference type="EMBL" id="QLJ53266.1"/>
    </source>
</evidence>
<sequence>MVELMKLNEGKITLCEVPIIFTFTKSMYYMQKELEKMAGEAWKRIFYDCGKIDGIGCNSNYVGIFHNDPEFQKIAADKFNAFSFCVDEFNKLGKGRLEIITTDKDKPLFVLRYYFSPIALAYLEHERANKPVCYHFAGVFAGAANVVYPGIEVIETKCFAKGDPYCEFIFEIPKNR</sequence>
<evidence type="ECO:0000259" key="1">
    <source>
        <dbReference type="SMART" id="SM00989"/>
    </source>
</evidence>
<dbReference type="KEGG" id="flt:Sv326_1091"/>
<reference evidence="3" key="1">
    <citation type="submission" date="2020-07" db="EMBL/GenBank/DDBJ databases">
        <title>Metabolic diversity and evolutionary history of the archaeal phylum ###Micrarchaeota### uncovered from a freshwater lake metagenome.</title>
        <authorList>
            <person name="Kadnikov V.V."/>
            <person name="Savvichev A.S."/>
            <person name="Mardanov A.V."/>
            <person name="Beletsky A.V."/>
            <person name="Chupakov A.V."/>
            <person name="Kokryatskaya N.M."/>
            <person name="Pimenov N.V."/>
            <person name="Ravin N.V."/>
        </authorList>
    </citation>
    <scope>NUCLEOTIDE SEQUENCE [LARGE SCALE GENOMIC DNA]</scope>
</reference>
<dbReference type="EMBL" id="CP058998">
    <property type="protein sequence ID" value="QLJ53266.1"/>
    <property type="molecule type" value="Genomic_DNA"/>
</dbReference>
<evidence type="ECO:0000313" key="3">
    <source>
        <dbReference type="Proteomes" id="UP000510821"/>
    </source>
</evidence>
<dbReference type="SMART" id="SM00989">
    <property type="entry name" value="V4R"/>
    <property type="match status" value="1"/>
</dbReference>
<organism evidence="2 3">
    <name type="scientific">Fermentimicrarchaeum limneticum</name>
    <dbReference type="NCBI Taxonomy" id="2795018"/>
    <lineage>
        <taxon>Archaea</taxon>
        <taxon>Candidatus Micrarchaeota</taxon>
        <taxon>Candidatus Fermentimicrarchaeales</taxon>
        <taxon>Candidatus Fermentimicrarchaeaceae</taxon>
        <taxon>Candidatus Fermentimicrarchaeum</taxon>
    </lineage>
</organism>
<accession>A0A7D5XM11</accession>
<dbReference type="AlphaFoldDB" id="A0A7D5XM11"/>
<dbReference type="Proteomes" id="UP000510821">
    <property type="component" value="Chromosome"/>
</dbReference>
<name>A0A7D5XM11_FERL1</name>
<dbReference type="Pfam" id="PF02830">
    <property type="entry name" value="V4R"/>
    <property type="match status" value="1"/>
</dbReference>
<proteinExistence type="predicted"/>
<dbReference type="InterPro" id="IPR004096">
    <property type="entry name" value="V4R"/>
</dbReference>
<protein>
    <recommendedName>
        <fullName evidence="1">4-vinyl reductase 4VR domain-containing protein</fullName>
    </recommendedName>
</protein>
<feature type="domain" description="4-vinyl reductase 4VR" evidence="1">
    <location>
        <begin position="108"/>
        <end position="172"/>
    </location>
</feature>
<gene>
    <name evidence="2" type="ORF">Sv326_1091</name>
</gene>
<dbReference type="PANTHER" id="PTHR35090">
    <property type="entry name" value="DNA-DIRECTED RNA POLYMERASE SUBUNIT I"/>
    <property type="match status" value="1"/>
</dbReference>
<dbReference type="InterPro" id="IPR024096">
    <property type="entry name" value="NO_sig/Golgi_transp_ligand-bd"/>
</dbReference>